<feature type="region of interest" description="Disordered" evidence="9">
    <location>
        <begin position="167"/>
        <end position="238"/>
    </location>
</feature>
<keyword evidence="4 10" id="KW-0812">Transmembrane</keyword>
<feature type="transmembrane region" description="Helical" evidence="10">
    <location>
        <begin position="263"/>
        <end position="283"/>
    </location>
</feature>
<name>A0A2C6KZF8_9APIC</name>
<evidence type="ECO:0000256" key="4">
    <source>
        <dbReference type="ARBA" id="ARBA00022692"/>
    </source>
</evidence>
<comment type="caution">
    <text evidence="11">The sequence shown here is derived from an EMBL/GenBank/DDBJ whole genome shotgun (WGS) entry which is preliminary data.</text>
</comment>
<comment type="similarity">
    <text evidence="2">Belongs to the SYS1 family.</text>
</comment>
<keyword evidence="3" id="KW-0813">Transport</keyword>
<dbReference type="GO" id="GO:0005802">
    <property type="term" value="C:trans-Golgi network"/>
    <property type="evidence" value="ECO:0007669"/>
    <property type="project" value="TreeGrafter"/>
</dbReference>
<dbReference type="EMBL" id="MIGC01002408">
    <property type="protein sequence ID" value="PHJ21136.1"/>
    <property type="molecule type" value="Genomic_DNA"/>
</dbReference>
<evidence type="ECO:0000313" key="11">
    <source>
        <dbReference type="EMBL" id="PHJ21136.1"/>
    </source>
</evidence>
<evidence type="ECO:0000256" key="7">
    <source>
        <dbReference type="ARBA" id="ARBA00023034"/>
    </source>
</evidence>
<gene>
    <name evidence="11" type="ORF">CSUI_005024</name>
</gene>
<feature type="compositionally biased region" description="Basic and acidic residues" evidence="9">
    <location>
        <begin position="219"/>
        <end position="233"/>
    </location>
</feature>
<keyword evidence="5" id="KW-0653">Protein transport</keyword>
<organism evidence="11 12">
    <name type="scientific">Cystoisospora suis</name>
    <dbReference type="NCBI Taxonomy" id="483139"/>
    <lineage>
        <taxon>Eukaryota</taxon>
        <taxon>Sar</taxon>
        <taxon>Alveolata</taxon>
        <taxon>Apicomplexa</taxon>
        <taxon>Conoidasida</taxon>
        <taxon>Coccidia</taxon>
        <taxon>Eucoccidiorida</taxon>
        <taxon>Eimeriorina</taxon>
        <taxon>Sarcocystidae</taxon>
        <taxon>Cystoisospora</taxon>
    </lineage>
</organism>
<evidence type="ECO:0000313" key="12">
    <source>
        <dbReference type="Proteomes" id="UP000221165"/>
    </source>
</evidence>
<dbReference type="InterPro" id="IPR019185">
    <property type="entry name" value="Integral_membrane_SYS1-rel"/>
</dbReference>
<keyword evidence="8 10" id="KW-0472">Membrane</keyword>
<evidence type="ECO:0000256" key="6">
    <source>
        <dbReference type="ARBA" id="ARBA00022989"/>
    </source>
</evidence>
<evidence type="ECO:0000256" key="8">
    <source>
        <dbReference type="ARBA" id="ARBA00023136"/>
    </source>
</evidence>
<dbReference type="Proteomes" id="UP000221165">
    <property type="component" value="Unassembled WGS sequence"/>
</dbReference>
<dbReference type="GO" id="GO:0000139">
    <property type="term" value="C:Golgi membrane"/>
    <property type="evidence" value="ECO:0007669"/>
    <property type="project" value="UniProtKB-SubCell"/>
</dbReference>
<keyword evidence="6 10" id="KW-1133">Transmembrane helix</keyword>
<dbReference type="AlphaFoldDB" id="A0A2C6KZF8"/>
<evidence type="ECO:0000256" key="5">
    <source>
        <dbReference type="ARBA" id="ARBA00022927"/>
    </source>
</evidence>
<evidence type="ECO:0000256" key="2">
    <source>
        <dbReference type="ARBA" id="ARBA00008160"/>
    </source>
</evidence>
<keyword evidence="12" id="KW-1185">Reference proteome</keyword>
<feature type="region of interest" description="Disordered" evidence="9">
    <location>
        <begin position="1"/>
        <end position="65"/>
    </location>
</feature>
<dbReference type="Pfam" id="PF09801">
    <property type="entry name" value="SYS1"/>
    <property type="match status" value="1"/>
</dbReference>
<dbReference type="RefSeq" id="XP_067922820.1">
    <property type="nucleotide sequence ID" value="XM_068065204.1"/>
</dbReference>
<dbReference type="GO" id="GO:0005829">
    <property type="term" value="C:cytosol"/>
    <property type="evidence" value="ECO:0007669"/>
    <property type="project" value="GOC"/>
</dbReference>
<dbReference type="VEuPathDB" id="ToxoDB:CSUI_005024"/>
<reference evidence="11 12" key="1">
    <citation type="journal article" date="2017" name="Int. J. Parasitol.">
        <title>The genome of the protozoan parasite Cystoisospora suis and a reverse vaccinology approach to identify vaccine candidates.</title>
        <authorList>
            <person name="Palmieri N."/>
            <person name="Shrestha A."/>
            <person name="Ruttkowski B."/>
            <person name="Beck T."/>
            <person name="Vogl C."/>
            <person name="Tomley F."/>
            <person name="Blake D.P."/>
            <person name="Joachim A."/>
        </authorList>
    </citation>
    <scope>NUCLEOTIDE SEQUENCE [LARGE SCALE GENOMIC DNA]</scope>
    <source>
        <strain evidence="11 12">Wien I</strain>
    </source>
</reference>
<dbReference type="GO" id="GO:0043001">
    <property type="term" value="P:Golgi to plasma membrane protein transport"/>
    <property type="evidence" value="ECO:0007669"/>
    <property type="project" value="TreeGrafter"/>
</dbReference>
<feature type="transmembrane region" description="Helical" evidence="10">
    <location>
        <begin position="96"/>
        <end position="119"/>
    </location>
</feature>
<dbReference type="GO" id="GO:0034067">
    <property type="term" value="P:protein localization to Golgi apparatus"/>
    <property type="evidence" value="ECO:0007669"/>
    <property type="project" value="TreeGrafter"/>
</dbReference>
<sequence>MRRSAPLGVSQRTLSPREGHDGVQCSPSTSPHLSPESRLLVPPQQKNVRGAASSSRGFPKKTSVDLSGGSPPLYALASGALYGSTTSSPKYVLTQIALLQSGFYLVYALLSLVALTFLIDLGDEASSLPSAGDGLLLVLEGDVAPRSSSGGQHSLFIRSSSLGFASAPTEGSANSADEKVQPFLPRLQPPETSRETDLSPMETRNEEVQNAGKQSDSARQQDRLPGREQAMESKRKRGYKGLRRSHVLFETKLYSFLTKEGRVLLLVFFLTSLAMSYLVFLVVERARKCLDFCFSIHFLHFLACWALSGFPHQRKLHAIERRGTS</sequence>
<dbReference type="GO" id="GO:0006895">
    <property type="term" value="P:Golgi to endosome transport"/>
    <property type="evidence" value="ECO:0007669"/>
    <property type="project" value="TreeGrafter"/>
</dbReference>
<evidence type="ECO:0000256" key="1">
    <source>
        <dbReference type="ARBA" id="ARBA00004653"/>
    </source>
</evidence>
<keyword evidence="7" id="KW-0333">Golgi apparatus</keyword>
<dbReference type="PANTHER" id="PTHR12952:SF0">
    <property type="entry name" value="PROTEIN SYS1 HOMOLOG"/>
    <property type="match status" value="1"/>
</dbReference>
<evidence type="ECO:0000256" key="10">
    <source>
        <dbReference type="SAM" id="Phobius"/>
    </source>
</evidence>
<dbReference type="PANTHER" id="PTHR12952">
    <property type="entry name" value="SYS1"/>
    <property type="match status" value="1"/>
</dbReference>
<protein>
    <submittedName>
        <fullName evidence="11">Transmembrane protein</fullName>
    </submittedName>
</protein>
<proteinExistence type="inferred from homology"/>
<dbReference type="GeneID" id="94428415"/>
<evidence type="ECO:0000256" key="9">
    <source>
        <dbReference type="SAM" id="MobiDB-lite"/>
    </source>
</evidence>
<dbReference type="OrthoDB" id="333691at2759"/>
<feature type="compositionally biased region" description="Basic and acidic residues" evidence="9">
    <location>
        <begin position="192"/>
        <end position="207"/>
    </location>
</feature>
<feature type="compositionally biased region" description="Polar residues" evidence="9">
    <location>
        <begin position="44"/>
        <end position="56"/>
    </location>
</feature>
<comment type="subcellular location">
    <subcellularLocation>
        <location evidence="1">Golgi apparatus membrane</location>
        <topology evidence="1">Multi-pass membrane protein</topology>
    </subcellularLocation>
</comment>
<evidence type="ECO:0000256" key="3">
    <source>
        <dbReference type="ARBA" id="ARBA00022448"/>
    </source>
</evidence>
<accession>A0A2C6KZF8</accession>